<dbReference type="InterPro" id="IPR036052">
    <property type="entry name" value="TrpB-like_PALP_sf"/>
</dbReference>
<evidence type="ECO:0000313" key="4">
    <source>
        <dbReference type="EMBL" id="GHB39281.1"/>
    </source>
</evidence>
<reference evidence="4" key="2">
    <citation type="submission" date="2020-09" db="EMBL/GenBank/DDBJ databases">
        <authorList>
            <person name="Sun Q."/>
            <person name="Kim S."/>
        </authorList>
    </citation>
    <scope>NUCLEOTIDE SEQUENCE</scope>
    <source>
        <strain evidence="4">KCTC 23224</strain>
    </source>
</reference>
<name>A0A8J3CZB7_9BACT</name>
<evidence type="ECO:0000313" key="5">
    <source>
        <dbReference type="Proteomes" id="UP000642809"/>
    </source>
</evidence>
<dbReference type="Gene3D" id="3.40.50.1100">
    <property type="match status" value="3"/>
</dbReference>
<feature type="domain" description="Tryptophan synthase beta chain-like PALP" evidence="3">
    <location>
        <begin position="37"/>
        <end position="330"/>
    </location>
</feature>
<dbReference type="RefSeq" id="WP_189581775.1">
    <property type="nucleotide sequence ID" value="NZ_BMYF01000011.1"/>
</dbReference>
<accession>A0A8J3CZB7</accession>
<comment type="cofactor">
    <cofactor evidence="1">
        <name>pyridoxal 5'-phosphate</name>
        <dbReference type="ChEBI" id="CHEBI:597326"/>
    </cofactor>
</comment>
<sequence>MIPFFINQPSNQIPESTTTKILREHEAFGYHQSLPMYAATPMLALPYLAKKMGVGQIFIKDEGQRFGLKAFKALGASFAIHKILQANPRIQTFCTATDGNHGRAVAWAAIIAGKESVILFPKDTTPKRIQAIEAEGATVIQINGTYDDACVEAEKLSQENHWTLVQDTAWEGYEEIPAYIMAGYLTHFKELEDSIHPLPDASIDYVFLQAGVGSWAASGIYYYLSRYGIRKPKIVLVEPLEANGLWASFHAGKRIRPDCSFETIMAGLNCGLPSLSAWKIIQSGADACLCIPDVYAQQAMRLLYHPSETDPRIIAGESGAAGLAGLLALIEDPIYKELKSNLGISSKSRILFFNTEADTDTDSFDTIVGL</sequence>
<dbReference type="InterPro" id="IPR001926">
    <property type="entry name" value="TrpB-like_PALP"/>
</dbReference>
<dbReference type="PANTHER" id="PTHR42937:SF1">
    <property type="entry name" value="DIAMINOPROPIONATE AMMONIA-LYASE"/>
    <property type="match status" value="1"/>
</dbReference>
<evidence type="ECO:0000256" key="2">
    <source>
        <dbReference type="ARBA" id="ARBA00022898"/>
    </source>
</evidence>
<dbReference type="Pfam" id="PF00291">
    <property type="entry name" value="PALP"/>
    <property type="match status" value="1"/>
</dbReference>
<proteinExistence type="predicted"/>
<dbReference type="EMBL" id="BMYF01000011">
    <property type="protein sequence ID" value="GHB39281.1"/>
    <property type="molecule type" value="Genomic_DNA"/>
</dbReference>
<evidence type="ECO:0000259" key="3">
    <source>
        <dbReference type="Pfam" id="PF00291"/>
    </source>
</evidence>
<comment type="caution">
    <text evidence="4">The sequence shown here is derived from an EMBL/GenBank/DDBJ whole genome shotgun (WGS) entry which is preliminary data.</text>
</comment>
<reference evidence="4" key="1">
    <citation type="journal article" date="2014" name="Int. J. Syst. Evol. Microbiol.">
        <title>Complete genome sequence of Corynebacterium casei LMG S-19264T (=DSM 44701T), isolated from a smear-ripened cheese.</title>
        <authorList>
            <consortium name="US DOE Joint Genome Institute (JGI-PGF)"/>
            <person name="Walter F."/>
            <person name="Albersmeier A."/>
            <person name="Kalinowski J."/>
            <person name="Ruckert C."/>
        </authorList>
    </citation>
    <scope>NUCLEOTIDE SEQUENCE</scope>
    <source>
        <strain evidence="4">KCTC 23224</strain>
    </source>
</reference>
<dbReference type="PANTHER" id="PTHR42937">
    <property type="match status" value="1"/>
</dbReference>
<dbReference type="AlphaFoldDB" id="A0A8J3CZB7"/>
<dbReference type="SUPFAM" id="SSF53686">
    <property type="entry name" value="Tryptophan synthase beta subunit-like PLP-dependent enzymes"/>
    <property type="match status" value="1"/>
</dbReference>
<evidence type="ECO:0000256" key="1">
    <source>
        <dbReference type="ARBA" id="ARBA00001933"/>
    </source>
</evidence>
<keyword evidence="5" id="KW-1185">Reference proteome</keyword>
<gene>
    <name evidence="4" type="ORF">GCM10008106_20620</name>
</gene>
<dbReference type="NCBIfam" id="NF006058">
    <property type="entry name" value="PRK08206.1"/>
    <property type="match status" value="1"/>
</dbReference>
<protein>
    <submittedName>
        <fullName evidence="4">Diaminopropionate ammonia-lyase</fullName>
    </submittedName>
</protein>
<dbReference type="Proteomes" id="UP000642809">
    <property type="component" value="Unassembled WGS sequence"/>
</dbReference>
<dbReference type="CDD" id="cd00640">
    <property type="entry name" value="Trp-synth-beta_II"/>
    <property type="match status" value="1"/>
</dbReference>
<organism evidence="4 5">
    <name type="scientific">Mongoliitalea lutea</name>
    <dbReference type="NCBI Taxonomy" id="849756"/>
    <lineage>
        <taxon>Bacteria</taxon>
        <taxon>Pseudomonadati</taxon>
        <taxon>Bacteroidota</taxon>
        <taxon>Cytophagia</taxon>
        <taxon>Cytophagales</taxon>
        <taxon>Cyclobacteriaceae</taxon>
        <taxon>Mongoliitalea</taxon>
    </lineage>
</organism>
<keyword evidence="2" id="KW-0663">Pyridoxal phosphate</keyword>